<keyword evidence="2" id="KW-0288">FMN</keyword>
<dbReference type="AlphaFoldDB" id="A0A3R5ZQT6"/>
<dbReference type="Proteomes" id="UP000283295">
    <property type="component" value="Unassembled WGS sequence"/>
</dbReference>
<protein>
    <submittedName>
        <fullName evidence="4">Flavodoxin family protein</fullName>
    </submittedName>
</protein>
<feature type="domain" description="NADPH-dependent FMN reductase-like" evidence="3">
    <location>
        <begin position="1"/>
        <end position="153"/>
    </location>
</feature>
<dbReference type="SUPFAM" id="SSF52218">
    <property type="entry name" value="Flavoproteins"/>
    <property type="match status" value="1"/>
</dbReference>
<dbReference type="PANTHER" id="PTHR43278:SF4">
    <property type="entry name" value="NAD(P)H-DEPENDENT FMN-CONTAINING OXIDOREDUCTASE YWQN-RELATED"/>
    <property type="match status" value="1"/>
</dbReference>
<keyword evidence="1" id="KW-0285">Flavoprotein</keyword>
<reference evidence="4 5" key="1">
    <citation type="submission" date="2018-08" db="EMBL/GenBank/DDBJ databases">
        <title>A genome reference for cultivated species of the human gut microbiota.</title>
        <authorList>
            <person name="Zou Y."/>
            <person name="Xue W."/>
            <person name="Luo G."/>
        </authorList>
    </citation>
    <scope>NUCLEOTIDE SEQUENCE [LARGE SCALE GENOMIC DNA]</scope>
    <source>
        <strain evidence="4 5">AF22-21</strain>
    </source>
</reference>
<dbReference type="InterPro" id="IPR005025">
    <property type="entry name" value="FMN_Rdtase-like_dom"/>
</dbReference>
<evidence type="ECO:0000256" key="2">
    <source>
        <dbReference type="ARBA" id="ARBA00022643"/>
    </source>
</evidence>
<dbReference type="EMBL" id="QRVK01000001">
    <property type="protein sequence ID" value="RGS44338.1"/>
    <property type="molecule type" value="Genomic_DNA"/>
</dbReference>
<organism evidence="4 5">
    <name type="scientific">Coprococcus eutactus</name>
    <dbReference type="NCBI Taxonomy" id="33043"/>
    <lineage>
        <taxon>Bacteria</taxon>
        <taxon>Bacillati</taxon>
        <taxon>Bacillota</taxon>
        <taxon>Clostridia</taxon>
        <taxon>Lachnospirales</taxon>
        <taxon>Lachnospiraceae</taxon>
        <taxon>Coprococcus</taxon>
    </lineage>
</organism>
<evidence type="ECO:0000313" key="4">
    <source>
        <dbReference type="EMBL" id="RGS44338.1"/>
    </source>
</evidence>
<dbReference type="Gene3D" id="3.40.50.360">
    <property type="match status" value="1"/>
</dbReference>
<evidence type="ECO:0000313" key="5">
    <source>
        <dbReference type="Proteomes" id="UP000283295"/>
    </source>
</evidence>
<evidence type="ECO:0000259" key="3">
    <source>
        <dbReference type="Pfam" id="PF03358"/>
    </source>
</evidence>
<dbReference type="GO" id="GO:0016491">
    <property type="term" value="F:oxidoreductase activity"/>
    <property type="evidence" value="ECO:0007669"/>
    <property type="project" value="InterPro"/>
</dbReference>
<accession>A0A3R5ZQT6</accession>
<dbReference type="OrthoDB" id="9790975at2"/>
<dbReference type="PANTHER" id="PTHR43278">
    <property type="entry name" value="NAD(P)H-DEPENDENT FMN-CONTAINING OXIDOREDUCTASE YWQN-RELATED"/>
    <property type="match status" value="1"/>
</dbReference>
<name>A0A3R5ZQT6_9FIRM</name>
<dbReference type="InterPro" id="IPR029039">
    <property type="entry name" value="Flavoprotein-like_sf"/>
</dbReference>
<dbReference type="Pfam" id="PF03358">
    <property type="entry name" value="FMN_red"/>
    <property type="match status" value="1"/>
</dbReference>
<comment type="caution">
    <text evidence="4">The sequence shown here is derived from an EMBL/GenBank/DDBJ whole genome shotgun (WGS) entry which is preliminary data.</text>
</comment>
<gene>
    <name evidence="4" type="ORF">DWX94_00645</name>
</gene>
<evidence type="ECO:0000256" key="1">
    <source>
        <dbReference type="ARBA" id="ARBA00022630"/>
    </source>
</evidence>
<dbReference type="InterPro" id="IPR051796">
    <property type="entry name" value="ISF_SsuE-like"/>
</dbReference>
<proteinExistence type="predicted"/>
<sequence>MKVLMLNGSAKSQGNTYRALYEVGEQLKKEGIDYEIFQIGADPIRDCIGCGQCGAKGCCIFDDDKVNEFVEKAKEADGFVFGSPVYYAHPSGRILSFLDRAFYSGKKAFEYKPGASVAVARRGGTSATFDVLNKYFGISQMPVAGSTYWNLVHGRVPGEAEQDAEGMQTMRNLARNLAWMLKCFESGKAAGVALPDTERGNQTNFIR</sequence>